<organism evidence="1 2">
    <name type="scientific">Lecanicillium saksenae</name>
    <dbReference type="NCBI Taxonomy" id="468837"/>
    <lineage>
        <taxon>Eukaryota</taxon>
        <taxon>Fungi</taxon>
        <taxon>Dikarya</taxon>
        <taxon>Ascomycota</taxon>
        <taxon>Pezizomycotina</taxon>
        <taxon>Sordariomycetes</taxon>
        <taxon>Hypocreomycetidae</taxon>
        <taxon>Hypocreales</taxon>
        <taxon>Cordycipitaceae</taxon>
        <taxon>Lecanicillium</taxon>
    </lineage>
</organism>
<protein>
    <submittedName>
        <fullName evidence="1">Uncharacterized protein</fullName>
    </submittedName>
</protein>
<evidence type="ECO:0000313" key="1">
    <source>
        <dbReference type="EMBL" id="KAJ3496849.1"/>
    </source>
</evidence>
<evidence type="ECO:0000313" key="2">
    <source>
        <dbReference type="Proteomes" id="UP001148737"/>
    </source>
</evidence>
<dbReference type="Proteomes" id="UP001148737">
    <property type="component" value="Unassembled WGS sequence"/>
</dbReference>
<sequence length="135" mass="14233">MYTNMSTNGIVKIPGNDGMGGGCEVNSGAPGVDVAKNRNIFVAGTNSDLTYNATAWAHCCKDHSFTFQNSCYLYCDVPEDIVGKDKDRSRILSAMADCIGENNVTHGLQPSGGHAPAPALPALLAAGLVFVYMFV</sequence>
<dbReference type="EMBL" id="JANAKD010000156">
    <property type="protein sequence ID" value="KAJ3496849.1"/>
    <property type="molecule type" value="Genomic_DNA"/>
</dbReference>
<reference evidence="1" key="1">
    <citation type="submission" date="2022-07" db="EMBL/GenBank/DDBJ databases">
        <title>Genome Sequence of Lecanicillium saksenae.</title>
        <authorList>
            <person name="Buettner E."/>
        </authorList>
    </citation>
    <scope>NUCLEOTIDE SEQUENCE</scope>
    <source>
        <strain evidence="1">VT-O1</strain>
    </source>
</reference>
<name>A0ACC1R185_9HYPO</name>
<proteinExistence type="predicted"/>
<comment type="caution">
    <text evidence="1">The sequence shown here is derived from an EMBL/GenBank/DDBJ whole genome shotgun (WGS) entry which is preliminary data.</text>
</comment>
<gene>
    <name evidence="1" type="ORF">NLG97_g2357</name>
</gene>
<keyword evidence="2" id="KW-1185">Reference proteome</keyword>
<accession>A0ACC1R185</accession>